<dbReference type="PANTHER" id="PTHR30502">
    <property type="entry name" value="2-KETO-3-DEOXY-L-RHAMNONATE ALDOLASE"/>
    <property type="match status" value="1"/>
</dbReference>
<proteinExistence type="inferred from homology"/>
<dbReference type="Pfam" id="PF03328">
    <property type="entry name" value="HpcH_HpaI"/>
    <property type="match status" value="1"/>
</dbReference>
<evidence type="ECO:0000256" key="3">
    <source>
        <dbReference type="ARBA" id="ARBA00023239"/>
    </source>
</evidence>
<dbReference type="InterPro" id="IPR040442">
    <property type="entry name" value="Pyrv_kinase-like_dom_sf"/>
</dbReference>
<dbReference type="EMBL" id="QEOP01000001">
    <property type="protein sequence ID" value="PVZ96077.1"/>
    <property type="molecule type" value="Genomic_DNA"/>
</dbReference>
<comment type="similarity">
    <text evidence="1">Belongs to the HpcH/HpaI aldolase family.</text>
</comment>
<feature type="domain" description="HpcH/HpaI aldolase/citrate lyase" evidence="4">
    <location>
        <begin position="9"/>
        <end position="222"/>
    </location>
</feature>
<evidence type="ECO:0000313" key="6">
    <source>
        <dbReference type="Proteomes" id="UP000244893"/>
    </source>
</evidence>
<dbReference type="GO" id="GO:0016832">
    <property type="term" value="F:aldehyde-lyase activity"/>
    <property type="evidence" value="ECO:0007669"/>
    <property type="project" value="TreeGrafter"/>
</dbReference>
<dbReference type="PANTHER" id="PTHR30502:SF0">
    <property type="entry name" value="PHOSPHOENOLPYRUVATE CARBOXYLASE FAMILY PROTEIN"/>
    <property type="match status" value="1"/>
</dbReference>
<dbReference type="RefSeq" id="WP_116755811.1">
    <property type="nucleotide sequence ID" value="NZ_JBHUEX010000001.1"/>
</dbReference>
<name>A0A2V1HYV7_9MICO</name>
<dbReference type="GO" id="GO:0005737">
    <property type="term" value="C:cytoplasm"/>
    <property type="evidence" value="ECO:0007669"/>
    <property type="project" value="TreeGrafter"/>
</dbReference>
<dbReference type="GO" id="GO:0046872">
    <property type="term" value="F:metal ion binding"/>
    <property type="evidence" value="ECO:0007669"/>
    <property type="project" value="UniProtKB-KW"/>
</dbReference>
<dbReference type="OrthoDB" id="3353438at2"/>
<evidence type="ECO:0000256" key="1">
    <source>
        <dbReference type="ARBA" id="ARBA00005568"/>
    </source>
</evidence>
<keyword evidence="6" id="KW-1185">Reference proteome</keyword>
<reference evidence="5 6" key="1">
    <citation type="submission" date="2018-05" db="EMBL/GenBank/DDBJ databases">
        <title>Amnibacterium sp. M8JJ-5, whole genome shotgun sequence.</title>
        <authorList>
            <person name="Tuo L."/>
        </authorList>
    </citation>
    <scope>NUCLEOTIDE SEQUENCE [LARGE SCALE GENOMIC DNA]</scope>
    <source>
        <strain evidence="5 6">M8JJ-5</strain>
    </source>
</reference>
<comment type="caution">
    <text evidence="5">The sequence shown here is derived from an EMBL/GenBank/DDBJ whole genome shotgun (WGS) entry which is preliminary data.</text>
</comment>
<accession>A0A2V1HYV7</accession>
<gene>
    <name evidence="5" type="ORF">DDQ50_06470</name>
</gene>
<evidence type="ECO:0000259" key="4">
    <source>
        <dbReference type="Pfam" id="PF03328"/>
    </source>
</evidence>
<dbReference type="AlphaFoldDB" id="A0A2V1HYV7"/>
<dbReference type="InterPro" id="IPR005000">
    <property type="entry name" value="Aldolase/citrate-lyase_domain"/>
</dbReference>
<dbReference type="InterPro" id="IPR015813">
    <property type="entry name" value="Pyrv/PenolPyrv_kinase-like_dom"/>
</dbReference>
<dbReference type="SUPFAM" id="SSF51621">
    <property type="entry name" value="Phosphoenolpyruvate/pyruvate domain"/>
    <property type="match status" value="1"/>
</dbReference>
<dbReference type="InterPro" id="IPR050251">
    <property type="entry name" value="HpcH-HpaI_aldolase"/>
</dbReference>
<evidence type="ECO:0000313" key="5">
    <source>
        <dbReference type="EMBL" id="PVZ96077.1"/>
    </source>
</evidence>
<dbReference type="Proteomes" id="UP000244893">
    <property type="component" value="Unassembled WGS sequence"/>
</dbReference>
<dbReference type="Gene3D" id="3.20.20.60">
    <property type="entry name" value="Phosphoenolpyruvate-binding domains"/>
    <property type="match status" value="1"/>
</dbReference>
<keyword evidence="2" id="KW-0479">Metal-binding</keyword>
<organism evidence="5 6">
    <name type="scientific">Amnibacterium flavum</name>
    <dbReference type="NCBI Taxonomy" id="2173173"/>
    <lineage>
        <taxon>Bacteria</taxon>
        <taxon>Bacillati</taxon>
        <taxon>Actinomycetota</taxon>
        <taxon>Actinomycetes</taxon>
        <taxon>Micrococcales</taxon>
        <taxon>Microbacteriaceae</taxon>
        <taxon>Amnibacterium</taxon>
    </lineage>
</organism>
<sequence>MPTALTRGAWILGTDTGITAAIAASGFDWIVLDQQHGRLGDSEMISLLAATEGGVPRWVRVRSLDDGLIGRALDAGAQGVVVPMVDSRAQAEQASRATRYPPRGARSWGPFAGGYSSPGEAPHSDMVCAVMIETAAALADVDSIAATAGVDMLFVGPFDLALALGVELDTLLLADGPDAPLHRIVDAAKRAGIKAGAFGGTPARAATLAALGFDTVAVASDTLLVQLGATAALA</sequence>
<keyword evidence="3" id="KW-0456">Lyase</keyword>
<evidence type="ECO:0000256" key="2">
    <source>
        <dbReference type="ARBA" id="ARBA00022723"/>
    </source>
</evidence>
<protein>
    <submittedName>
        <fullName evidence="5">Aldolase</fullName>
    </submittedName>
</protein>